<keyword evidence="7 13" id="KW-0808">Transferase</keyword>
<keyword evidence="10 13" id="KW-0067">ATP-binding</keyword>
<evidence type="ECO:0000256" key="1">
    <source>
        <dbReference type="ARBA" id="ARBA00002274"/>
    </source>
</evidence>
<dbReference type="PANTHER" id="PTHR42724:SF1">
    <property type="entry name" value="TETRAACYLDISACCHARIDE 4'-KINASE, MITOCHONDRIAL-RELATED"/>
    <property type="match status" value="1"/>
</dbReference>
<organism evidence="14 15">
    <name type="scientific">Solilutibacter pythonis</name>
    <dbReference type="NCBI Taxonomy" id="2483112"/>
    <lineage>
        <taxon>Bacteria</taxon>
        <taxon>Pseudomonadati</taxon>
        <taxon>Pseudomonadota</taxon>
        <taxon>Gammaproteobacteria</taxon>
        <taxon>Lysobacterales</taxon>
        <taxon>Lysobacteraceae</taxon>
        <taxon>Solilutibacter</taxon>
    </lineage>
</organism>
<keyword evidence="5 13" id="KW-0444">Lipid biosynthesis</keyword>
<evidence type="ECO:0000256" key="2">
    <source>
        <dbReference type="ARBA" id="ARBA00004870"/>
    </source>
</evidence>
<evidence type="ECO:0000256" key="6">
    <source>
        <dbReference type="ARBA" id="ARBA00022556"/>
    </source>
</evidence>
<evidence type="ECO:0000256" key="10">
    <source>
        <dbReference type="ARBA" id="ARBA00022840"/>
    </source>
</evidence>
<reference evidence="14 15" key="1">
    <citation type="submission" date="2018-10" db="EMBL/GenBank/DDBJ databases">
        <title>Proposal of Lysobacter pythonis sp. nov. isolated from royal pythons (Python regius).</title>
        <authorList>
            <person name="Hans-Juergen B."/>
            <person name="Huptas C."/>
            <person name="Sandra B."/>
            <person name="Igor L."/>
            <person name="Joachim S."/>
            <person name="Siegfried S."/>
            <person name="Mareike W."/>
            <person name="Peter K."/>
        </authorList>
    </citation>
    <scope>NUCLEOTIDE SEQUENCE [LARGE SCALE GENOMIC DNA]</scope>
    <source>
        <strain evidence="14 15">4284/11</strain>
    </source>
</reference>
<dbReference type="SUPFAM" id="SSF52540">
    <property type="entry name" value="P-loop containing nucleoside triphosphate hydrolases"/>
    <property type="match status" value="1"/>
</dbReference>
<comment type="function">
    <text evidence="1 13">Transfers the gamma-phosphate of ATP to the 4'-position of a tetraacyldisaccharide 1-phosphate intermediate (termed DS-1-P) to form tetraacyldisaccharide 1,4'-bis-phosphate (lipid IVA).</text>
</comment>
<dbReference type="GO" id="GO:0009244">
    <property type="term" value="P:lipopolysaccharide core region biosynthetic process"/>
    <property type="evidence" value="ECO:0007669"/>
    <property type="project" value="TreeGrafter"/>
</dbReference>
<evidence type="ECO:0000256" key="3">
    <source>
        <dbReference type="ARBA" id="ARBA00012071"/>
    </source>
</evidence>
<dbReference type="GO" id="GO:0005886">
    <property type="term" value="C:plasma membrane"/>
    <property type="evidence" value="ECO:0007669"/>
    <property type="project" value="TreeGrafter"/>
</dbReference>
<dbReference type="Pfam" id="PF02606">
    <property type="entry name" value="LpxK"/>
    <property type="match status" value="1"/>
</dbReference>
<dbReference type="GO" id="GO:0009029">
    <property type="term" value="F:lipid-A 4'-kinase activity"/>
    <property type="evidence" value="ECO:0007669"/>
    <property type="project" value="UniProtKB-UniRule"/>
</dbReference>
<comment type="similarity">
    <text evidence="13">Belongs to the LpxK family.</text>
</comment>
<comment type="catalytic activity">
    <reaction evidence="13">
        <text>a lipid A disaccharide + ATP = a lipid IVA + ADP + H(+)</text>
        <dbReference type="Rhea" id="RHEA:67840"/>
        <dbReference type="ChEBI" id="CHEBI:15378"/>
        <dbReference type="ChEBI" id="CHEBI:30616"/>
        <dbReference type="ChEBI" id="CHEBI:176343"/>
        <dbReference type="ChEBI" id="CHEBI:176425"/>
        <dbReference type="ChEBI" id="CHEBI:456216"/>
        <dbReference type="EC" id="2.7.1.130"/>
    </reaction>
</comment>
<evidence type="ECO:0000256" key="8">
    <source>
        <dbReference type="ARBA" id="ARBA00022741"/>
    </source>
</evidence>
<dbReference type="Proteomes" id="UP000275012">
    <property type="component" value="Unassembled WGS sequence"/>
</dbReference>
<evidence type="ECO:0000256" key="7">
    <source>
        <dbReference type="ARBA" id="ARBA00022679"/>
    </source>
</evidence>
<dbReference type="EMBL" id="RFLY01000001">
    <property type="protein sequence ID" value="RMH94890.1"/>
    <property type="molecule type" value="Genomic_DNA"/>
</dbReference>
<sequence length="337" mass="36959">MSVKPHGTPPWWHGEKAIPAWARLASKLYGALVRLRRGLYRRGWLRTRKVDAPVVVVGNFTAGGSGKTPLAIAIVNRLKQAGWNPGIASRGYGREEAETARWVEAGSDPRTHGDEAVLIARRTGAKVRVDADRVAAARALLEAGCDVIVCDDGLQHLRLARDIAIEVIDGVRRYGNGRLIPAGPLRERPEEAGAPDFRVVNHGIVADLPEAQLGEWPLRQVFGHPFPMQGARARSFADFAGRRVHAIAGIGHPDRFFDLLRAQGLGVVPHPFPDHHAYLPEDLDFGSALPIFMTEKDAVKCAAFAPDDSWCVAIEARLPEAFWLALEDKLALFRSRS</sequence>
<evidence type="ECO:0000313" key="14">
    <source>
        <dbReference type="EMBL" id="RMH94890.1"/>
    </source>
</evidence>
<dbReference type="InterPro" id="IPR027417">
    <property type="entry name" value="P-loop_NTPase"/>
</dbReference>
<dbReference type="InterPro" id="IPR003758">
    <property type="entry name" value="LpxK"/>
</dbReference>
<comment type="caution">
    <text evidence="14">The sequence shown here is derived from an EMBL/GenBank/DDBJ whole genome shotgun (WGS) entry which is preliminary data.</text>
</comment>
<evidence type="ECO:0000313" key="15">
    <source>
        <dbReference type="Proteomes" id="UP000275012"/>
    </source>
</evidence>
<dbReference type="AlphaFoldDB" id="A0A3M2I4E5"/>
<evidence type="ECO:0000256" key="5">
    <source>
        <dbReference type="ARBA" id="ARBA00022516"/>
    </source>
</evidence>
<feature type="binding site" evidence="13">
    <location>
        <begin position="61"/>
        <end position="68"/>
    </location>
    <ligand>
        <name>ATP</name>
        <dbReference type="ChEBI" id="CHEBI:30616"/>
    </ligand>
</feature>
<dbReference type="HAMAP" id="MF_00409">
    <property type="entry name" value="LpxK"/>
    <property type="match status" value="1"/>
</dbReference>
<keyword evidence="8 13" id="KW-0547">Nucleotide-binding</keyword>
<keyword evidence="6 13" id="KW-0441">Lipid A biosynthesis</keyword>
<evidence type="ECO:0000256" key="13">
    <source>
        <dbReference type="HAMAP-Rule" id="MF_00409"/>
    </source>
</evidence>
<gene>
    <name evidence="13" type="primary">lpxK</name>
    <name evidence="14" type="ORF">EBB59_00935</name>
</gene>
<keyword evidence="11 13" id="KW-0443">Lipid metabolism</keyword>
<dbReference type="GO" id="GO:0005524">
    <property type="term" value="F:ATP binding"/>
    <property type="evidence" value="ECO:0007669"/>
    <property type="project" value="UniProtKB-UniRule"/>
</dbReference>
<proteinExistence type="inferred from homology"/>
<keyword evidence="9 13" id="KW-0418">Kinase</keyword>
<accession>A0A3M2I4E5</accession>
<name>A0A3M2I4E5_9GAMM</name>
<protein>
    <recommendedName>
        <fullName evidence="4 13">Tetraacyldisaccharide 4'-kinase</fullName>
        <ecNumber evidence="3 13">2.7.1.130</ecNumber>
    </recommendedName>
    <alternativeName>
        <fullName evidence="12 13">Lipid A 4'-kinase</fullName>
    </alternativeName>
</protein>
<dbReference type="EC" id="2.7.1.130" evidence="3 13"/>
<dbReference type="UniPathway" id="UPA00359">
    <property type="reaction ID" value="UER00482"/>
</dbReference>
<keyword evidence="15" id="KW-1185">Reference proteome</keyword>
<evidence type="ECO:0000256" key="12">
    <source>
        <dbReference type="ARBA" id="ARBA00029757"/>
    </source>
</evidence>
<evidence type="ECO:0000256" key="9">
    <source>
        <dbReference type="ARBA" id="ARBA00022777"/>
    </source>
</evidence>
<comment type="pathway">
    <text evidence="2 13">Glycolipid biosynthesis; lipid IV(A) biosynthesis; lipid IV(A) from (3R)-3-hydroxytetradecanoyl-[acyl-carrier-protein] and UDP-N-acetyl-alpha-D-glucosamine: step 6/6.</text>
</comment>
<dbReference type="GO" id="GO:0009245">
    <property type="term" value="P:lipid A biosynthetic process"/>
    <property type="evidence" value="ECO:0007669"/>
    <property type="project" value="UniProtKB-UniRule"/>
</dbReference>
<dbReference type="PANTHER" id="PTHR42724">
    <property type="entry name" value="TETRAACYLDISACCHARIDE 4'-KINASE"/>
    <property type="match status" value="1"/>
</dbReference>
<dbReference type="OrthoDB" id="9766423at2"/>
<dbReference type="RefSeq" id="WP_122100276.1">
    <property type="nucleotide sequence ID" value="NZ_RFLY01000001.1"/>
</dbReference>
<evidence type="ECO:0000256" key="4">
    <source>
        <dbReference type="ARBA" id="ARBA00016436"/>
    </source>
</evidence>
<evidence type="ECO:0000256" key="11">
    <source>
        <dbReference type="ARBA" id="ARBA00023098"/>
    </source>
</evidence>
<dbReference type="NCBIfam" id="TIGR00682">
    <property type="entry name" value="lpxK"/>
    <property type="match status" value="1"/>
</dbReference>